<reference evidence="1 2" key="1">
    <citation type="submission" date="2015-01" db="EMBL/GenBank/DDBJ databases">
        <title>Genome of allotetraploid Gossypium barbadense reveals genomic plasticity and fiber elongation in cotton evolution.</title>
        <authorList>
            <person name="Chen X."/>
            <person name="Liu X."/>
            <person name="Zhao B."/>
            <person name="Zheng H."/>
            <person name="Hu Y."/>
            <person name="Lu G."/>
            <person name="Yang C."/>
            <person name="Chen J."/>
            <person name="Shan C."/>
            <person name="Zhang L."/>
            <person name="Zhou Y."/>
            <person name="Wang L."/>
            <person name="Guo W."/>
            <person name="Bai Y."/>
            <person name="Ruan J."/>
            <person name="Shangguan X."/>
            <person name="Mao Y."/>
            <person name="Jiang J."/>
            <person name="Zhu Y."/>
            <person name="Lei J."/>
            <person name="Kang H."/>
            <person name="Chen S."/>
            <person name="He X."/>
            <person name="Wang R."/>
            <person name="Wang Y."/>
            <person name="Chen J."/>
            <person name="Wang L."/>
            <person name="Yu S."/>
            <person name="Wang B."/>
            <person name="Wei J."/>
            <person name="Song S."/>
            <person name="Lu X."/>
            <person name="Gao Z."/>
            <person name="Gu W."/>
            <person name="Deng X."/>
            <person name="Ma D."/>
            <person name="Wang S."/>
            <person name="Liang W."/>
            <person name="Fang L."/>
            <person name="Cai C."/>
            <person name="Zhu X."/>
            <person name="Zhou B."/>
            <person name="Zhang Y."/>
            <person name="Chen Z."/>
            <person name="Xu S."/>
            <person name="Zhu R."/>
            <person name="Wang S."/>
            <person name="Zhang T."/>
            <person name="Zhao G."/>
        </authorList>
    </citation>
    <scope>NUCLEOTIDE SEQUENCE [LARGE SCALE GENOMIC DNA]</scope>
    <source>
        <strain evidence="2">cv. Xinhai21</strain>
        <tissue evidence="1">Leaf</tissue>
    </source>
</reference>
<sequence length="66" mass="7066">MAASCENIALLLVYCIESVVMRTGCGRGIRGLWRYGAVVVGVWGVADVGGDRGKWAPNARGARVWD</sequence>
<dbReference type="AlphaFoldDB" id="A0A2P5YM22"/>
<dbReference type="EMBL" id="KZ663010">
    <property type="protein sequence ID" value="PPS16655.1"/>
    <property type="molecule type" value="Genomic_DNA"/>
</dbReference>
<organism evidence="1 2">
    <name type="scientific">Gossypium barbadense</name>
    <name type="common">Sea Island cotton</name>
    <name type="synonym">Hibiscus barbadensis</name>
    <dbReference type="NCBI Taxonomy" id="3634"/>
    <lineage>
        <taxon>Eukaryota</taxon>
        <taxon>Viridiplantae</taxon>
        <taxon>Streptophyta</taxon>
        <taxon>Embryophyta</taxon>
        <taxon>Tracheophyta</taxon>
        <taxon>Spermatophyta</taxon>
        <taxon>Magnoliopsida</taxon>
        <taxon>eudicotyledons</taxon>
        <taxon>Gunneridae</taxon>
        <taxon>Pentapetalae</taxon>
        <taxon>rosids</taxon>
        <taxon>malvids</taxon>
        <taxon>Malvales</taxon>
        <taxon>Malvaceae</taxon>
        <taxon>Malvoideae</taxon>
        <taxon>Gossypium</taxon>
    </lineage>
</organism>
<protein>
    <submittedName>
        <fullName evidence="1">Uncharacterized protein</fullName>
    </submittedName>
</protein>
<dbReference type="Proteomes" id="UP000239757">
    <property type="component" value="Unassembled WGS sequence"/>
</dbReference>
<proteinExistence type="predicted"/>
<evidence type="ECO:0000313" key="1">
    <source>
        <dbReference type="EMBL" id="PPS16655.1"/>
    </source>
</evidence>
<gene>
    <name evidence="1" type="ORF">GOBAR_AA03906</name>
</gene>
<name>A0A2P5YM22_GOSBA</name>
<accession>A0A2P5YM22</accession>
<evidence type="ECO:0000313" key="2">
    <source>
        <dbReference type="Proteomes" id="UP000239757"/>
    </source>
</evidence>